<organism evidence="1 2">
    <name type="scientific">Dermacentor silvarum</name>
    <name type="common">Tick</name>
    <dbReference type="NCBI Taxonomy" id="543639"/>
    <lineage>
        <taxon>Eukaryota</taxon>
        <taxon>Metazoa</taxon>
        <taxon>Ecdysozoa</taxon>
        <taxon>Arthropoda</taxon>
        <taxon>Chelicerata</taxon>
        <taxon>Arachnida</taxon>
        <taxon>Acari</taxon>
        <taxon>Parasitiformes</taxon>
        <taxon>Ixodida</taxon>
        <taxon>Ixodoidea</taxon>
        <taxon>Ixodidae</taxon>
        <taxon>Rhipicephalinae</taxon>
        <taxon>Dermacentor</taxon>
    </lineage>
</organism>
<sequence length="353" mass="40395">MSSAPVQCLVLWNQRKKVMQLSGKNQKADLISALLSSDFRDAADCERIEVYNSRFDTFVDIEDDHTFCDGDRIQLVAPQHTNKEVEYQDHGTNENEGDVLTNNDESDVMSAASTSGPAIFPRHTHRGYKLPAMPFDIKVDIANLKQGELSSSTKSRIVSWITTHLRTISLYPGELYDCAAKELVQEYPILRDFIGTGYDSWKVAFQYRMGNVRKLMRNVPVVQEARKKFGHKRSVQDTSRSLKQCRMDVYPALITKDTEDGTILFAAFEGLELEALDLIGGFVLLMEFYWVFNVKNLVVSAWWFFNGHRCVQWQFPAGKCPVPGDVFRSRAQCQRECGAGRRFESRKDLIRRH</sequence>
<evidence type="ECO:0000313" key="1">
    <source>
        <dbReference type="EMBL" id="KAH7981034.1"/>
    </source>
</evidence>
<dbReference type="Proteomes" id="UP000821865">
    <property type="component" value="Chromosome 1"/>
</dbReference>
<keyword evidence="2" id="KW-1185">Reference proteome</keyword>
<gene>
    <name evidence="1" type="ORF">HPB49_021048</name>
</gene>
<accession>A0ACB8E2J5</accession>
<reference evidence="1" key="1">
    <citation type="submission" date="2020-05" db="EMBL/GenBank/DDBJ databases">
        <title>Large-scale comparative analyses of tick genomes elucidate their genetic diversity and vector capacities.</title>
        <authorList>
            <person name="Jia N."/>
            <person name="Wang J."/>
            <person name="Shi W."/>
            <person name="Du L."/>
            <person name="Sun Y."/>
            <person name="Zhan W."/>
            <person name="Jiang J."/>
            <person name="Wang Q."/>
            <person name="Zhang B."/>
            <person name="Ji P."/>
            <person name="Sakyi L.B."/>
            <person name="Cui X."/>
            <person name="Yuan T."/>
            <person name="Jiang B."/>
            <person name="Yang W."/>
            <person name="Lam T.T.-Y."/>
            <person name="Chang Q."/>
            <person name="Ding S."/>
            <person name="Wang X."/>
            <person name="Zhu J."/>
            <person name="Ruan X."/>
            <person name="Zhao L."/>
            <person name="Wei J."/>
            <person name="Que T."/>
            <person name="Du C."/>
            <person name="Cheng J."/>
            <person name="Dai P."/>
            <person name="Han X."/>
            <person name="Huang E."/>
            <person name="Gao Y."/>
            <person name="Liu J."/>
            <person name="Shao H."/>
            <person name="Ye R."/>
            <person name="Li L."/>
            <person name="Wei W."/>
            <person name="Wang X."/>
            <person name="Wang C."/>
            <person name="Yang T."/>
            <person name="Huo Q."/>
            <person name="Li W."/>
            <person name="Guo W."/>
            <person name="Chen H."/>
            <person name="Zhou L."/>
            <person name="Ni X."/>
            <person name="Tian J."/>
            <person name="Zhou Y."/>
            <person name="Sheng Y."/>
            <person name="Liu T."/>
            <person name="Pan Y."/>
            <person name="Xia L."/>
            <person name="Li J."/>
            <person name="Zhao F."/>
            <person name="Cao W."/>
        </authorList>
    </citation>
    <scope>NUCLEOTIDE SEQUENCE</scope>
    <source>
        <strain evidence="1">Dsil-2018</strain>
    </source>
</reference>
<proteinExistence type="predicted"/>
<evidence type="ECO:0000313" key="2">
    <source>
        <dbReference type="Proteomes" id="UP000821865"/>
    </source>
</evidence>
<dbReference type="EMBL" id="CM023470">
    <property type="protein sequence ID" value="KAH7981034.1"/>
    <property type="molecule type" value="Genomic_DNA"/>
</dbReference>
<protein>
    <submittedName>
        <fullName evidence="1">Uncharacterized protein</fullName>
    </submittedName>
</protein>
<name>A0ACB8E2J5_DERSI</name>
<comment type="caution">
    <text evidence="1">The sequence shown here is derived from an EMBL/GenBank/DDBJ whole genome shotgun (WGS) entry which is preliminary data.</text>
</comment>